<reference evidence="2 3" key="1">
    <citation type="submission" date="2017-04" db="EMBL/GenBank/DDBJ databases">
        <title>The whole genome sequencing and assembly of Halobacillus mangrovi strain.</title>
        <authorList>
            <person name="Lee S.-J."/>
            <person name="Park M.-K."/>
            <person name="Kim J.-Y."/>
            <person name="Lee Y.-J."/>
            <person name="Yi H."/>
            <person name="Bahn Y.-S."/>
            <person name="Kim J.F."/>
            <person name="Lee D.-W."/>
        </authorList>
    </citation>
    <scope>NUCLEOTIDE SEQUENCE [LARGE SCALE GENOMIC DNA]</scope>
    <source>
        <strain evidence="2 3">KTB 131</strain>
    </source>
</reference>
<organism evidence="2 3">
    <name type="scientific">Halobacillus mangrovi</name>
    <dbReference type="NCBI Taxonomy" id="402384"/>
    <lineage>
        <taxon>Bacteria</taxon>
        <taxon>Bacillati</taxon>
        <taxon>Bacillota</taxon>
        <taxon>Bacilli</taxon>
        <taxon>Bacillales</taxon>
        <taxon>Bacillaceae</taxon>
        <taxon>Halobacillus</taxon>
    </lineage>
</organism>
<feature type="transmembrane region" description="Helical" evidence="1">
    <location>
        <begin position="177"/>
        <end position="196"/>
    </location>
</feature>
<name>A0A1W5ZSW6_9BACI</name>
<dbReference type="Proteomes" id="UP000192527">
    <property type="component" value="Chromosome"/>
</dbReference>
<keyword evidence="1" id="KW-0472">Membrane</keyword>
<dbReference type="AlphaFoldDB" id="A0A1W5ZSW6"/>
<evidence type="ECO:0000313" key="3">
    <source>
        <dbReference type="Proteomes" id="UP000192527"/>
    </source>
</evidence>
<dbReference type="OrthoDB" id="1906856at2"/>
<dbReference type="EMBL" id="CP020772">
    <property type="protein sequence ID" value="ARI76410.1"/>
    <property type="molecule type" value="Genomic_DNA"/>
</dbReference>
<accession>A0A1W5ZSW6</accession>
<dbReference type="STRING" id="402384.HM131_05975"/>
<feature type="transmembrane region" description="Helical" evidence="1">
    <location>
        <begin position="144"/>
        <end position="165"/>
    </location>
</feature>
<dbReference type="RefSeq" id="WP_085028889.1">
    <property type="nucleotide sequence ID" value="NZ_CP020772.1"/>
</dbReference>
<feature type="transmembrane region" description="Helical" evidence="1">
    <location>
        <begin position="119"/>
        <end position="137"/>
    </location>
</feature>
<feature type="transmembrane region" description="Helical" evidence="1">
    <location>
        <begin position="55"/>
        <end position="82"/>
    </location>
</feature>
<dbReference type="KEGG" id="hmn:HM131_05975"/>
<keyword evidence="1" id="KW-1133">Transmembrane helix</keyword>
<gene>
    <name evidence="2" type="ORF">HM131_05975</name>
</gene>
<evidence type="ECO:0000313" key="2">
    <source>
        <dbReference type="EMBL" id="ARI76410.1"/>
    </source>
</evidence>
<protein>
    <submittedName>
        <fullName evidence="2">Uncharacterized protein</fullName>
    </submittedName>
</protein>
<sequence length="217" mass="24302">MNQYEDNSKKRDNLSLRAFTYMGVSDVAIFQKVTSNVWRDELIPTIDNYSKTMRLVVGALLGSIVVIFQSAGVFTGVGYLLSMMSTGPLVLACLMALRIGVMTYLVTIFLLAILQPSELLVFIFTTGILGLSLGIGLKYFKRSIFIIPFAALCLTLGISILLYGLKFSILGPSIKSHFNSMVILGTFFFSLMYSWIWKKLSISTFKVFNKVFSRRFS</sequence>
<evidence type="ECO:0000256" key="1">
    <source>
        <dbReference type="SAM" id="Phobius"/>
    </source>
</evidence>
<keyword evidence="1" id="KW-0812">Transmembrane</keyword>
<keyword evidence="3" id="KW-1185">Reference proteome</keyword>
<proteinExistence type="predicted"/>
<feature type="transmembrane region" description="Helical" evidence="1">
    <location>
        <begin position="89"/>
        <end position="113"/>
    </location>
</feature>